<dbReference type="InterPro" id="IPR036388">
    <property type="entry name" value="WH-like_DNA-bd_sf"/>
</dbReference>
<dbReference type="Gene3D" id="1.10.10.10">
    <property type="entry name" value="Winged helix-like DNA-binding domain superfamily/Winged helix DNA-binding domain"/>
    <property type="match status" value="1"/>
</dbReference>
<evidence type="ECO:0000313" key="2">
    <source>
        <dbReference type="EMBL" id="QDU18601.1"/>
    </source>
</evidence>
<dbReference type="KEGG" id="uli:ETAA1_04940"/>
<feature type="region of interest" description="Disordered" evidence="1">
    <location>
        <begin position="1"/>
        <end position="25"/>
    </location>
</feature>
<evidence type="ECO:0000313" key="3">
    <source>
        <dbReference type="Proteomes" id="UP000319576"/>
    </source>
</evidence>
<organism evidence="2 3">
    <name type="scientific">Urbifossiella limnaea</name>
    <dbReference type="NCBI Taxonomy" id="2528023"/>
    <lineage>
        <taxon>Bacteria</taxon>
        <taxon>Pseudomonadati</taxon>
        <taxon>Planctomycetota</taxon>
        <taxon>Planctomycetia</taxon>
        <taxon>Gemmatales</taxon>
        <taxon>Gemmataceae</taxon>
        <taxon>Urbifossiella</taxon>
    </lineage>
</organism>
<dbReference type="EMBL" id="CP036273">
    <property type="protein sequence ID" value="QDU18601.1"/>
    <property type="molecule type" value="Genomic_DNA"/>
</dbReference>
<keyword evidence="3" id="KW-1185">Reference proteome</keyword>
<accession>A0A517XM71</accession>
<evidence type="ECO:0000256" key="1">
    <source>
        <dbReference type="SAM" id="MobiDB-lite"/>
    </source>
</evidence>
<proteinExistence type="predicted"/>
<dbReference type="RefSeq" id="WP_145233995.1">
    <property type="nucleotide sequence ID" value="NZ_CP036273.1"/>
</dbReference>
<gene>
    <name evidence="2" type="ORF">ETAA1_04940</name>
</gene>
<reference evidence="2 3" key="1">
    <citation type="submission" date="2019-02" db="EMBL/GenBank/DDBJ databases">
        <title>Deep-cultivation of Planctomycetes and their phenomic and genomic characterization uncovers novel biology.</title>
        <authorList>
            <person name="Wiegand S."/>
            <person name="Jogler M."/>
            <person name="Boedeker C."/>
            <person name="Pinto D."/>
            <person name="Vollmers J."/>
            <person name="Rivas-Marin E."/>
            <person name="Kohn T."/>
            <person name="Peeters S.H."/>
            <person name="Heuer A."/>
            <person name="Rast P."/>
            <person name="Oberbeckmann S."/>
            <person name="Bunk B."/>
            <person name="Jeske O."/>
            <person name="Meyerdierks A."/>
            <person name="Storesund J.E."/>
            <person name="Kallscheuer N."/>
            <person name="Luecker S."/>
            <person name="Lage O.M."/>
            <person name="Pohl T."/>
            <person name="Merkel B.J."/>
            <person name="Hornburger P."/>
            <person name="Mueller R.-W."/>
            <person name="Bruemmer F."/>
            <person name="Labrenz M."/>
            <person name="Spormann A.M."/>
            <person name="Op den Camp H."/>
            <person name="Overmann J."/>
            <person name="Amann R."/>
            <person name="Jetten M.S.M."/>
            <person name="Mascher T."/>
            <person name="Medema M.H."/>
            <person name="Devos D.P."/>
            <person name="Kaster A.-K."/>
            <person name="Ovreas L."/>
            <person name="Rohde M."/>
            <person name="Galperin M.Y."/>
            <person name="Jogler C."/>
        </authorList>
    </citation>
    <scope>NUCLEOTIDE SEQUENCE [LARGE SCALE GENOMIC DNA]</scope>
    <source>
        <strain evidence="2 3">ETA_A1</strain>
    </source>
</reference>
<dbReference type="SUPFAM" id="SSF46689">
    <property type="entry name" value="Homeodomain-like"/>
    <property type="match status" value="1"/>
</dbReference>
<dbReference type="OrthoDB" id="940717at2"/>
<protein>
    <recommendedName>
        <fullName evidence="4">DUF433 domain-containing protein</fullName>
    </recommendedName>
</protein>
<name>A0A517XM71_9BACT</name>
<dbReference type="AlphaFoldDB" id="A0A517XM71"/>
<dbReference type="InterPro" id="IPR007367">
    <property type="entry name" value="DUF433"/>
</dbReference>
<dbReference type="Pfam" id="PF04255">
    <property type="entry name" value="DUF433"/>
    <property type="match status" value="1"/>
</dbReference>
<sequence length="255" mass="28037">MSLGLIRPAHPASNPVTQRTPTRYPLRDGADPAAAGVYGVSEAAGYLHLPARTVRDWAFGREYPTGGGRARSVALIEPADPNGRRLSFLNLVEIHIIASLRRVHRVKAQPVRRAIAYLKKEFGSRRPLLDHHMLTDGTSLFVERYGSLVSVSEAGQLHIRECLEAHLQRVEWDENHHPIRLYPFTHPGTTTAPRFVAINPRVRMGQPCIAGTGVPTAIIAQRHAAGDSVAGLAADYGRSAEEVEEAIRYERRAAA</sequence>
<evidence type="ECO:0008006" key="4">
    <source>
        <dbReference type="Google" id="ProtNLM"/>
    </source>
</evidence>
<dbReference type="InterPro" id="IPR009057">
    <property type="entry name" value="Homeodomain-like_sf"/>
</dbReference>
<dbReference type="Proteomes" id="UP000319576">
    <property type="component" value="Chromosome"/>
</dbReference>